<dbReference type="InterPro" id="IPR016064">
    <property type="entry name" value="NAD/diacylglycerol_kinase_sf"/>
</dbReference>
<dbReference type="EMBL" id="BMWC01000007">
    <property type="protein sequence ID" value="GGX13032.1"/>
    <property type="molecule type" value="Genomic_DNA"/>
</dbReference>
<protein>
    <submittedName>
        <fullName evidence="2">Diacylglycerol kinase</fullName>
    </submittedName>
</protein>
<dbReference type="RefSeq" id="WP_190052432.1">
    <property type="nucleotide sequence ID" value="NZ_BMWC01000007.1"/>
</dbReference>
<dbReference type="SUPFAM" id="SSF111331">
    <property type="entry name" value="NAD kinase/diacylglycerol kinase-like"/>
    <property type="match status" value="1"/>
</dbReference>
<accession>A0ABQ2XE40</accession>
<dbReference type="Proteomes" id="UP000617743">
    <property type="component" value="Unassembled WGS sequence"/>
</dbReference>
<evidence type="ECO:0000259" key="1">
    <source>
        <dbReference type="Pfam" id="PF00781"/>
    </source>
</evidence>
<sequence length="287" mass="29625">MAEVATSATSEQLLVVVDPVARRSDGESVRIAKDVLGAGAAVKLCLPEGPEEFARALRRRGSRRPVVVGDDRALIRAVSLLHRHRELAGCALSVVPVGGGLALARSLGVPTGTVAAARAVLDGVVRRMDLLVDDSDGVVLGALRIPPVTAAAQPPDPDAAPGRPWLRTCQSLVRTLVPAGRPSRPAAAPEPGPSRLRVEVDGETLVDLNQPVEAVSVSPSAAGVASVEVRPVSVGAEASPLLAEGRTVTVSGAHFRYRADALVSGPVRTRTWVVREGAWGLTVPAAG</sequence>
<comment type="caution">
    <text evidence="2">The sequence shown here is derived from an EMBL/GenBank/DDBJ whole genome shotgun (WGS) entry which is preliminary data.</text>
</comment>
<dbReference type="Pfam" id="PF00781">
    <property type="entry name" value="DAGK_cat"/>
    <property type="match status" value="1"/>
</dbReference>
<feature type="domain" description="DAGKc" evidence="1">
    <location>
        <begin position="13"/>
        <end position="131"/>
    </location>
</feature>
<evidence type="ECO:0000313" key="3">
    <source>
        <dbReference type="Proteomes" id="UP000617743"/>
    </source>
</evidence>
<keyword evidence="2" id="KW-0418">Kinase</keyword>
<dbReference type="InterPro" id="IPR017438">
    <property type="entry name" value="ATP-NAD_kinase_N"/>
</dbReference>
<name>A0ABQ2XE40_9ACTN</name>
<keyword evidence="2" id="KW-0808">Transferase</keyword>
<dbReference type="Gene3D" id="3.40.50.10330">
    <property type="entry name" value="Probable inorganic polyphosphate/atp-NAD kinase, domain 1"/>
    <property type="match status" value="1"/>
</dbReference>
<keyword evidence="3" id="KW-1185">Reference proteome</keyword>
<organism evidence="2 3">
    <name type="scientific">Streptomyces lomondensis</name>
    <dbReference type="NCBI Taxonomy" id="68229"/>
    <lineage>
        <taxon>Bacteria</taxon>
        <taxon>Bacillati</taxon>
        <taxon>Actinomycetota</taxon>
        <taxon>Actinomycetes</taxon>
        <taxon>Kitasatosporales</taxon>
        <taxon>Streptomycetaceae</taxon>
        <taxon>Streptomyces</taxon>
    </lineage>
</organism>
<dbReference type="GO" id="GO:0016301">
    <property type="term" value="F:kinase activity"/>
    <property type="evidence" value="ECO:0007669"/>
    <property type="project" value="UniProtKB-KW"/>
</dbReference>
<proteinExistence type="predicted"/>
<reference evidence="3" key="1">
    <citation type="journal article" date="2019" name="Int. J. Syst. Evol. Microbiol.">
        <title>The Global Catalogue of Microorganisms (GCM) 10K type strain sequencing project: providing services to taxonomists for standard genome sequencing and annotation.</title>
        <authorList>
            <consortium name="The Broad Institute Genomics Platform"/>
            <consortium name="The Broad Institute Genome Sequencing Center for Infectious Disease"/>
            <person name="Wu L."/>
            <person name="Ma J."/>
        </authorList>
    </citation>
    <scope>NUCLEOTIDE SEQUENCE [LARGE SCALE GENOMIC DNA]</scope>
    <source>
        <strain evidence="3">JCM 4866</strain>
    </source>
</reference>
<gene>
    <name evidence="2" type="ORF">GCM10010383_48850</name>
</gene>
<evidence type="ECO:0000313" key="2">
    <source>
        <dbReference type="EMBL" id="GGX13032.1"/>
    </source>
</evidence>
<dbReference type="InterPro" id="IPR001206">
    <property type="entry name" value="Diacylglycerol_kinase_cat_dom"/>
</dbReference>